<feature type="domain" description="HemN C-terminal" evidence="1">
    <location>
        <begin position="1"/>
        <end position="56"/>
    </location>
</feature>
<sequence>MLNALRLNEGVPMAMFEARTGLPAAAIADKLALARARGWLEPGDDWLRPTELGRRFANDVIGLFLD</sequence>
<reference evidence="2" key="1">
    <citation type="submission" date="2019-08" db="EMBL/GenBank/DDBJ databases">
        <authorList>
            <person name="Kucharzyk K."/>
            <person name="Murdoch R.W."/>
            <person name="Higgins S."/>
            <person name="Loffler F."/>
        </authorList>
    </citation>
    <scope>NUCLEOTIDE SEQUENCE</scope>
</reference>
<protein>
    <recommendedName>
        <fullName evidence="1">HemN C-terminal domain-containing protein</fullName>
    </recommendedName>
</protein>
<dbReference type="AlphaFoldDB" id="A0A645JMJ6"/>
<dbReference type="EMBL" id="VSSQ01145730">
    <property type="protein sequence ID" value="MPN64606.1"/>
    <property type="molecule type" value="Genomic_DNA"/>
</dbReference>
<proteinExistence type="predicted"/>
<evidence type="ECO:0000313" key="2">
    <source>
        <dbReference type="EMBL" id="MPN64606.1"/>
    </source>
</evidence>
<dbReference type="SUPFAM" id="SSF102114">
    <property type="entry name" value="Radical SAM enzymes"/>
    <property type="match status" value="1"/>
</dbReference>
<dbReference type="InterPro" id="IPR010723">
    <property type="entry name" value="HemN_C"/>
</dbReference>
<evidence type="ECO:0000259" key="1">
    <source>
        <dbReference type="Pfam" id="PF06969"/>
    </source>
</evidence>
<name>A0A645JMJ6_9ZZZZ</name>
<comment type="caution">
    <text evidence="2">The sequence shown here is derived from an EMBL/GenBank/DDBJ whole genome shotgun (WGS) entry which is preliminary data.</text>
</comment>
<dbReference type="Pfam" id="PF06969">
    <property type="entry name" value="HemN_C"/>
    <property type="match status" value="1"/>
</dbReference>
<organism evidence="2">
    <name type="scientific">bioreactor metagenome</name>
    <dbReference type="NCBI Taxonomy" id="1076179"/>
    <lineage>
        <taxon>unclassified sequences</taxon>
        <taxon>metagenomes</taxon>
        <taxon>ecological metagenomes</taxon>
    </lineage>
</organism>
<gene>
    <name evidence="2" type="ORF">SDC9_212382</name>
</gene>
<dbReference type="InterPro" id="IPR058240">
    <property type="entry name" value="rSAM_sf"/>
</dbReference>
<accession>A0A645JMJ6</accession>